<reference evidence="2 3" key="1">
    <citation type="submission" date="2016-03" db="EMBL/GenBank/DDBJ databases">
        <authorList>
            <person name="Ploux O."/>
        </authorList>
    </citation>
    <scope>NUCLEOTIDE SEQUENCE [LARGE SCALE GENOMIC DNA]</scope>
    <source>
        <strain evidence="2 3">UAMH 11012</strain>
    </source>
</reference>
<organism evidence="2 3">
    <name type="scientific">Phialocephala subalpina</name>
    <dbReference type="NCBI Taxonomy" id="576137"/>
    <lineage>
        <taxon>Eukaryota</taxon>
        <taxon>Fungi</taxon>
        <taxon>Dikarya</taxon>
        <taxon>Ascomycota</taxon>
        <taxon>Pezizomycotina</taxon>
        <taxon>Leotiomycetes</taxon>
        <taxon>Helotiales</taxon>
        <taxon>Mollisiaceae</taxon>
        <taxon>Phialocephala</taxon>
        <taxon>Phialocephala fortinii species complex</taxon>
    </lineage>
</organism>
<dbReference type="OrthoDB" id="3539922at2759"/>
<protein>
    <submittedName>
        <fullName evidence="2">Uncharacterized protein</fullName>
    </submittedName>
</protein>
<dbReference type="Proteomes" id="UP000184330">
    <property type="component" value="Unassembled WGS sequence"/>
</dbReference>
<name>A0A1L7XV05_9HELO</name>
<evidence type="ECO:0000313" key="2">
    <source>
        <dbReference type="EMBL" id="CZR68837.1"/>
    </source>
</evidence>
<gene>
    <name evidence="2" type="ORF">PAC_18737</name>
</gene>
<sequence>MSNLDHELPRGRQPERHRRYSDDYVNDEGHYHHHHYTRPLVALNPPSSTTALRHRQSNERARSQVAHRQGLEPYRPRYSRSTSPAQVTSNLGIPVPRTRNKSEQAAEKAISAAATAAFRIRNDRGHWVGEKGFKVASAAVAAATIDTLLDVNPHEHPLRHIAVAMVQGAVMDKIADGGRH</sequence>
<dbReference type="STRING" id="576137.A0A1L7XV05"/>
<dbReference type="EMBL" id="FJOG01000060">
    <property type="protein sequence ID" value="CZR68837.1"/>
    <property type="molecule type" value="Genomic_DNA"/>
</dbReference>
<evidence type="ECO:0000256" key="1">
    <source>
        <dbReference type="SAM" id="MobiDB-lite"/>
    </source>
</evidence>
<proteinExistence type="predicted"/>
<accession>A0A1L7XV05</accession>
<dbReference type="AlphaFoldDB" id="A0A1L7XV05"/>
<feature type="region of interest" description="Disordered" evidence="1">
    <location>
        <begin position="55"/>
        <end position="96"/>
    </location>
</feature>
<evidence type="ECO:0000313" key="3">
    <source>
        <dbReference type="Proteomes" id="UP000184330"/>
    </source>
</evidence>
<feature type="compositionally biased region" description="Polar residues" evidence="1">
    <location>
        <begin position="79"/>
        <end position="91"/>
    </location>
</feature>
<keyword evidence="3" id="KW-1185">Reference proteome</keyword>